<accession>A0A182QME6</accession>
<dbReference type="Proteomes" id="UP000075886">
    <property type="component" value="Unassembled WGS sequence"/>
</dbReference>
<reference evidence="3" key="1">
    <citation type="submission" date="2014-01" db="EMBL/GenBank/DDBJ databases">
        <title>The Genome Sequence of Anopheles farauti FAR1 (V2).</title>
        <authorList>
            <consortium name="The Broad Institute Genomics Platform"/>
            <person name="Neafsey D.E."/>
            <person name="Besansky N."/>
            <person name="Howell P."/>
            <person name="Walton C."/>
            <person name="Young S.K."/>
            <person name="Zeng Q."/>
            <person name="Gargeya S."/>
            <person name="Fitzgerald M."/>
            <person name="Haas B."/>
            <person name="Abouelleil A."/>
            <person name="Allen A.W."/>
            <person name="Alvarado L."/>
            <person name="Arachchi H.M."/>
            <person name="Berlin A.M."/>
            <person name="Chapman S.B."/>
            <person name="Gainer-Dewar J."/>
            <person name="Goldberg J."/>
            <person name="Griggs A."/>
            <person name="Gujja S."/>
            <person name="Hansen M."/>
            <person name="Howarth C."/>
            <person name="Imamovic A."/>
            <person name="Ireland A."/>
            <person name="Larimer J."/>
            <person name="McCowan C."/>
            <person name="Murphy C."/>
            <person name="Pearson M."/>
            <person name="Poon T.W."/>
            <person name="Priest M."/>
            <person name="Roberts A."/>
            <person name="Saif S."/>
            <person name="Shea T."/>
            <person name="Sisk P."/>
            <person name="Sykes S."/>
            <person name="Wortman J."/>
            <person name="Nusbaum C."/>
            <person name="Birren B."/>
        </authorList>
    </citation>
    <scope>NUCLEOTIDE SEQUENCE [LARGE SCALE GENOMIC DNA]</scope>
    <source>
        <strain evidence="3">FAR1</strain>
    </source>
</reference>
<reference evidence="2" key="2">
    <citation type="submission" date="2020-05" db="UniProtKB">
        <authorList>
            <consortium name="EnsemblMetazoa"/>
        </authorList>
    </citation>
    <scope>IDENTIFICATION</scope>
    <source>
        <strain evidence="2">FAR1</strain>
    </source>
</reference>
<evidence type="ECO:0000313" key="2">
    <source>
        <dbReference type="EnsemblMetazoa" id="AFAF013111-PA"/>
    </source>
</evidence>
<dbReference type="AlphaFoldDB" id="A0A182QME6"/>
<name>A0A182QME6_9DIPT</name>
<feature type="compositionally biased region" description="Low complexity" evidence="1">
    <location>
        <begin position="18"/>
        <end position="36"/>
    </location>
</feature>
<sequence length="95" mass="10323">MAIGYDAPRQRYVGGPKQQQQQQAGTAAETPAITIQPPTPTNVTTSELLATLRHPVLMSQIIANLCLHAVLREIPGCPAPCPNCLLLVLLFQFYL</sequence>
<feature type="region of interest" description="Disordered" evidence="1">
    <location>
        <begin position="1"/>
        <end position="40"/>
    </location>
</feature>
<proteinExistence type="predicted"/>
<dbReference type="VEuPathDB" id="VectorBase:AFAF013111"/>
<dbReference type="EMBL" id="AXCN02002440">
    <property type="status" value="NOT_ANNOTATED_CDS"/>
    <property type="molecule type" value="Genomic_DNA"/>
</dbReference>
<protein>
    <submittedName>
        <fullName evidence="2">Uncharacterized protein</fullName>
    </submittedName>
</protein>
<evidence type="ECO:0000256" key="1">
    <source>
        <dbReference type="SAM" id="MobiDB-lite"/>
    </source>
</evidence>
<evidence type="ECO:0000313" key="3">
    <source>
        <dbReference type="Proteomes" id="UP000075886"/>
    </source>
</evidence>
<organism evidence="2 3">
    <name type="scientific">Anopheles farauti</name>
    <dbReference type="NCBI Taxonomy" id="69004"/>
    <lineage>
        <taxon>Eukaryota</taxon>
        <taxon>Metazoa</taxon>
        <taxon>Ecdysozoa</taxon>
        <taxon>Arthropoda</taxon>
        <taxon>Hexapoda</taxon>
        <taxon>Insecta</taxon>
        <taxon>Pterygota</taxon>
        <taxon>Neoptera</taxon>
        <taxon>Endopterygota</taxon>
        <taxon>Diptera</taxon>
        <taxon>Nematocera</taxon>
        <taxon>Culicoidea</taxon>
        <taxon>Culicidae</taxon>
        <taxon>Anophelinae</taxon>
        <taxon>Anopheles</taxon>
    </lineage>
</organism>
<dbReference type="EnsemblMetazoa" id="AFAF013111-RA">
    <property type="protein sequence ID" value="AFAF013111-PA"/>
    <property type="gene ID" value="AFAF013111"/>
</dbReference>
<keyword evidence="3" id="KW-1185">Reference proteome</keyword>